<dbReference type="InterPro" id="IPR038005">
    <property type="entry name" value="RX-like_CC"/>
</dbReference>
<dbReference type="InterPro" id="IPR002182">
    <property type="entry name" value="NB-ARC"/>
</dbReference>
<gene>
    <name evidence="11" type="ORF">CDL12_03415</name>
</gene>
<dbReference type="PANTHER" id="PTHR23155:SF1185">
    <property type="entry name" value="DISEASE RESISTANCE RPP8-LIKE PROTEIN 3-RELATED"/>
    <property type="match status" value="1"/>
</dbReference>
<dbReference type="GO" id="GO:0005524">
    <property type="term" value="F:ATP binding"/>
    <property type="evidence" value="ECO:0007669"/>
    <property type="project" value="UniProtKB-KW"/>
</dbReference>
<dbReference type="SUPFAM" id="SSF52058">
    <property type="entry name" value="L domain-like"/>
    <property type="match status" value="1"/>
</dbReference>
<dbReference type="InterPro" id="IPR036388">
    <property type="entry name" value="WH-like_DNA-bd_sf"/>
</dbReference>
<dbReference type="Gene3D" id="1.20.5.4130">
    <property type="match status" value="1"/>
</dbReference>
<dbReference type="CDD" id="cd14798">
    <property type="entry name" value="RX-CC_like"/>
    <property type="match status" value="1"/>
</dbReference>
<dbReference type="InterPro" id="IPR055414">
    <property type="entry name" value="LRR_R13L4/SHOC2-like"/>
</dbReference>
<comment type="similarity">
    <text evidence="1">Belongs to the disease resistance NB-LRR family.</text>
</comment>
<reference evidence="12" key="1">
    <citation type="journal article" date="2018" name="Gigascience">
        <title>Genome assembly of the Pink Ipe (Handroanthus impetiginosus, Bignoniaceae), a highly valued, ecologically keystone Neotropical timber forest tree.</title>
        <authorList>
            <person name="Silva-Junior O.B."/>
            <person name="Grattapaglia D."/>
            <person name="Novaes E."/>
            <person name="Collevatti R.G."/>
        </authorList>
    </citation>
    <scope>NUCLEOTIDE SEQUENCE [LARGE SCALE GENOMIC DNA]</scope>
    <source>
        <strain evidence="12">cv. UFG-1</strain>
    </source>
</reference>
<dbReference type="Pfam" id="PF23598">
    <property type="entry name" value="LRR_14"/>
    <property type="match status" value="1"/>
</dbReference>
<dbReference type="PRINTS" id="PR00364">
    <property type="entry name" value="DISEASERSIST"/>
</dbReference>
<dbReference type="FunFam" id="3.40.50.300:FF:001091">
    <property type="entry name" value="Probable disease resistance protein At1g61300"/>
    <property type="match status" value="1"/>
</dbReference>
<evidence type="ECO:0000259" key="9">
    <source>
        <dbReference type="Pfam" id="PF23559"/>
    </source>
</evidence>
<proteinExistence type="inferred from homology"/>
<dbReference type="SUPFAM" id="SSF52540">
    <property type="entry name" value="P-loop containing nucleoside triphosphate hydrolases"/>
    <property type="match status" value="1"/>
</dbReference>
<sequence>MELVQVAVETLRDLLIEEVKFLSDVSDQVEEVESDLRTIHCLLKDADARPDGYNSAMVRNRVAELNDVAVRAEIMLEKYAIDVASKGQDDITLKEKFKRYACILRECFNVHQVGKETEAIKSRVAKLASSLKSMSRSTGESSLSNTSANNEDLLRQRYAHEVEQHFVGMEKDIEHLVSLVKLDNDKRSLISICGMGGLGKTTLARKIYHHKDVQASFEARAWVCISQQFRPETVLQEILKQILPKEKESIDNITNPRELVVKLYHVQTQKKCFIVMDDIWERNHWESLMPAFPIAETNSRLLLTTRNENIASQQFILYKLDFLTEDQGWELLRKIALPKVYSSRGPRPDLTQLEAIGRKMVQKCGRLPLAISVIGGILCHKQTWGEWENVSNNMDAYLKHGDGVGGDKRAAQVLDLSYNVLPYYLKPCFLYLGCFKEDEEIDTERLYLLWMAEGLIANEEKGRNETLRDVAQRYLNELALRCMVQVRADDISEEKFSTEYNKFTSCRLHDLMRDLCLSKGEEECFIEVMDLSRGGKIPSSINSATANNNIIRRLAILGDGEVLEKYILSHDLKLKTPLRSLLISPSDGGTMCTSRITNDFNKIKFLKTLILENCEFENRKLLREVGKLIHLKYLSLFESKVDELPLSICYLPYLQTLDLRVRRRRLTLPNAILNLKRLRHLFLDEAHVKGDVLLILDGLKELETVVGLNSRFVRIVDLPKLPNLQLLDIYVWDYEALSVVVHQMMTQLCETHLRVYFDLLEQGADLVLGILRKMFMSHSLITLVIDSRIGFNFPCYQPEMCPNLVKLELTSSKIEGDVMQVLGNFPRLKYLLLHTNSFIGTEIICHATSFPQLKHLKLWGLPKLKKWKVEGGAMPNLSKLDIYECTKLKMIPDGLRFITTLQELETSFMPRQFNERLRVVDGEAGQDYHKVRHIPSISLHSHDA</sequence>
<protein>
    <submittedName>
        <fullName evidence="11">Apoptotic ATPase</fullName>
    </submittedName>
</protein>
<keyword evidence="2" id="KW-0433">Leucine-rich repeat</keyword>
<organism evidence="11 12">
    <name type="scientific">Handroanthus impetiginosus</name>
    <dbReference type="NCBI Taxonomy" id="429701"/>
    <lineage>
        <taxon>Eukaryota</taxon>
        <taxon>Viridiplantae</taxon>
        <taxon>Streptophyta</taxon>
        <taxon>Embryophyta</taxon>
        <taxon>Tracheophyta</taxon>
        <taxon>Spermatophyta</taxon>
        <taxon>Magnoliopsida</taxon>
        <taxon>eudicotyledons</taxon>
        <taxon>Gunneridae</taxon>
        <taxon>Pentapetalae</taxon>
        <taxon>asterids</taxon>
        <taxon>lamiids</taxon>
        <taxon>Lamiales</taxon>
        <taxon>Bignoniaceae</taxon>
        <taxon>Crescentiina</taxon>
        <taxon>Tabebuia alliance</taxon>
        <taxon>Handroanthus</taxon>
    </lineage>
</organism>
<evidence type="ECO:0000313" key="12">
    <source>
        <dbReference type="Proteomes" id="UP000231279"/>
    </source>
</evidence>
<name>A0A2G9I284_9LAMI</name>
<evidence type="ECO:0000256" key="4">
    <source>
        <dbReference type="ARBA" id="ARBA00022741"/>
    </source>
</evidence>
<feature type="domain" description="Disease resistance N-terminal" evidence="8">
    <location>
        <begin position="4"/>
        <end position="88"/>
    </location>
</feature>
<dbReference type="EMBL" id="NKXS01000490">
    <property type="protein sequence ID" value="PIN23856.1"/>
    <property type="molecule type" value="Genomic_DNA"/>
</dbReference>
<feature type="domain" description="NB-ARC" evidence="7">
    <location>
        <begin position="181"/>
        <end position="339"/>
    </location>
</feature>
<keyword evidence="6" id="KW-0067">ATP-binding</keyword>
<keyword evidence="3" id="KW-0677">Repeat</keyword>
<dbReference type="GO" id="GO:0043531">
    <property type="term" value="F:ADP binding"/>
    <property type="evidence" value="ECO:0007669"/>
    <property type="project" value="InterPro"/>
</dbReference>
<dbReference type="Pfam" id="PF23559">
    <property type="entry name" value="WHD_DRP"/>
    <property type="match status" value="1"/>
</dbReference>
<evidence type="ECO:0000256" key="6">
    <source>
        <dbReference type="ARBA" id="ARBA00022840"/>
    </source>
</evidence>
<evidence type="ECO:0000256" key="5">
    <source>
        <dbReference type="ARBA" id="ARBA00022821"/>
    </source>
</evidence>
<dbReference type="Pfam" id="PF18052">
    <property type="entry name" value="Rx_N"/>
    <property type="match status" value="1"/>
</dbReference>
<keyword evidence="4" id="KW-0547">Nucleotide-binding</keyword>
<dbReference type="InterPro" id="IPR027417">
    <property type="entry name" value="P-loop_NTPase"/>
</dbReference>
<keyword evidence="5" id="KW-0611">Plant defense</keyword>
<dbReference type="GO" id="GO:0098542">
    <property type="term" value="P:defense response to other organism"/>
    <property type="evidence" value="ECO:0007669"/>
    <property type="project" value="TreeGrafter"/>
</dbReference>
<dbReference type="InterPro" id="IPR044974">
    <property type="entry name" value="Disease_R_plants"/>
</dbReference>
<dbReference type="InterPro" id="IPR032675">
    <property type="entry name" value="LRR_dom_sf"/>
</dbReference>
<evidence type="ECO:0000259" key="8">
    <source>
        <dbReference type="Pfam" id="PF18052"/>
    </source>
</evidence>
<feature type="domain" description="Disease resistance protein winged helix" evidence="9">
    <location>
        <begin position="435"/>
        <end position="516"/>
    </location>
</feature>
<feature type="domain" description="Disease resistance R13L4/SHOC-2-like LRR" evidence="10">
    <location>
        <begin position="579"/>
        <end position="906"/>
    </location>
</feature>
<dbReference type="Gene3D" id="1.10.8.430">
    <property type="entry name" value="Helical domain of apoptotic protease-activating factors"/>
    <property type="match status" value="1"/>
</dbReference>
<dbReference type="InterPro" id="IPR058922">
    <property type="entry name" value="WHD_DRP"/>
</dbReference>
<dbReference type="Pfam" id="PF00931">
    <property type="entry name" value="NB-ARC"/>
    <property type="match status" value="1"/>
</dbReference>
<accession>A0A2G9I284</accession>
<evidence type="ECO:0000259" key="7">
    <source>
        <dbReference type="Pfam" id="PF00931"/>
    </source>
</evidence>
<evidence type="ECO:0000256" key="1">
    <source>
        <dbReference type="ARBA" id="ARBA00008894"/>
    </source>
</evidence>
<dbReference type="InterPro" id="IPR041118">
    <property type="entry name" value="Rx_N"/>
</dbReference>
<dbReference type="Proteomes" id="UP000231279">
    <property type="component" value="Unassembled WGS sequence"/>
</dbReference>
<evidence type="ECO:0000256" key="3">
    <source>
        <dbReference type="ARBA" id="ARBA00022737"/>
    </source>
</evidence>
<keyword evidence="12" id="KW-1185">Reference proteome</keyword>
<dbReference type="InterPro" id="IPR042197">
    <property type="entry name" value="Apaf_helical"/>
</dbReference>
<dbReference type="STRING" id="429701.A0A2G9I284"/>
<dbReference type="AlphaFoldDB" id="A0A2G9I284"/>
<dbReference type="PANTHER" id="PTHR23155">
    <property type="entry name" value="DISEASE RESISTANCE PROTEIN RP"/>
    <property type="match status" value="1"/>
</dbReference>
<dbReference type="Gene3D" id="1.10.10.10">
    <property type="entry name" value="Winged helix-like DNA-binding domain superfamily/Winged helix DNA-binding domain"/>
    <property type="match status" value="1"/>
</dbReference>
<comment type="caution">
    <text evidence="11">The sequence shown here is derived from an EMBL/GenBank/DDBJ whole genome shotgun (WGS) entry which is preliminary data.</text>
</comment>
<dbReference type="OrthoDB" id="646178at2759"/>
<evidence type="ECO:0000256" key="2">
    <source>
        <dbReference type="ARBA" id="ARBA00022614"/>
    </source>
</evidence>
<evidence type="ECO:0000259" key="10">
    <source>
        <dbReference type="Pfam" id="PF23598"/>
    </source>
</evidence>
<dbReference type="GO" id="GO:0051607">
    <property type="term" value="P:defense response to virus"/>
    <property type="evidence" value="ECO:0007669"/>
    <property type="project" value="UniProtKB-ARBA"/>
</dbReference>
<dbReference type="FunFam" id="1.10.10.10:FF:000322">
    <property type="entry name" value="Probable disease resistance protein At1g63360"/>
    <property type="match status" value="1"/>
</dbReference>
<dbReference type="Gene3D" id="3.80.10.10">
    <property type="entry name" value="Ribonuclease Inhibitor"/>
    <property type="match status" value="1"/>
</dbReference>
<dbReference type="Gene3D" id="3.40.50.300">
    <property type="entry name" value="P-loop containing nucleotide triphosphate hydrolases"/>
    <property type="match status" value="1"/>
</dbReference>
<evidence type="ECO:0000313" key="11">
    <source>
        <dbReference type="EMBL" id="PIN23856.1"/>
    </source>
</evidence>